<reference evidence="4 5" key="1">
    <citation type="submission" date="2013-02" db="EMBL/GenBank/DDBJ databases">
        <title>The Genome Sequence of Enterococcus pallens BAA-351.</title>
        <authorList>
            <consortium name="The Broad Institute Genome Sequencing Platform"/>
            <consortium name="The Broad Institute Genome Sequencing Center for Infectious Disease"/>
            <person name="Earl A.M."/>
            <person name="Gilmore M.S."/>
            <person name="Lebreton F."/>
            <person name="Walker B."/>
            <person name="Young S.K."/>
            <person name="Zeng Q."/>
            <person name="Gargeya S."/>
            <person name="Fitzgerald M."/>
            <person name="Haas B."/>
            <person name="Abouelleil A."/>
            <person name="Alvarado L."/>
            <person name="Arachchi H.M."/>
            <person name="Berlin A.M."/>
            <person name="Chapman S.B."/>
            <person name="Dewar J."/>
            <person name="Goldberg J."/>
            <person name="Griggs A."/>
            <person name="Gujja S."/>
            <person name="Hansen M."/>
            <person name="Howarth C."/>
            <person name="Imamovic A."/>
            <person name="Larimer J."/>
            <person name="McCowan C."/>
            <person name="Murphy C."/>
            <person name="Neiman D."/>
            <person name="Pearson M."/>
            <person name="Priest M."/>
            <person name="Roberts A."/>
            <person name="Saif S."/>
            <person name="Shea T."/>
            <person name="Sisk P."/>
            <person name="Sykes S."/>
            <person name="Wortman J."/>
            <person name="Nusbaum C."/>
            <person name="Birren B."/>
        </authorList>
    </citation>
    <scope>NUCLEOTIDE SEQUENCE [LARGE SCALE GENOMIC DNA]</scope>
    <source>
        <strain evidence="4 5">ATCC BAA-351</strain>
    </source>
</reference>
<dbReference type="OrthoDB" id="357176at2"/>
<keyword evidence="5" id="KW-1185">Reference proteome</keyword>
<evidence type="ECO:0000256" key="2">
    <source>
        <dbReference type="ARBA" id="ARBA00023315"/>
    </source>
</evidence>
<dbReference type="GO" id="GO:0016747">
    <property type="term" value="F:acyltransferase activity, transferring groups other than amino-acyl groups"/>
    <property type="evidence" value="ECO:0007669"/>
    <property type="project" value="InterPro"/>
</dbReference>
<dbReference type="EMBL" id="AJAQ01000016">
    <property type="protein sequence ID" value="EOH93726.1"/>
    <property type="molecule type" value="Genomic_DNA"/>
</dbReference>
<dbReference type="PATRIC" id="fig|1158607.3.peg.2398"/>
<dbReference type="HOGENOM" id="CLU_013985_13_2_9"/>
<dbReference type="AlphaFoldDB" id="R2SLH6"/>
<keyword evidence="1" id="KW-0808">Transferase</keyword>
<dbReference type="PANTHER" id="PTHR43420:SF46">
    <property type="entry name" value="ACETYLTRANSFERASE"/>
    <property type="match status" value="1"/>
</dbReference>
<dbReference type="CDD" id="cd04301">
    <property type="entry name" value="NAT_SF"/>
    <property type="match status" value="1"/>
</dbReference>
<name>R2SLH6_9ENTE</name>
<feature type="domain" description="N-acetyltransferase" evidence="3">
    <location>
        <begin position="1"/>
        <end position="174"/>
    </location>
</feature>
<dbReference type="SUPFAM" id="SSF55729">
    <property type="entry name" value="Acyl-CoA N-acyltransferases (Nat)"/>
    <property type="match status" value="1"/>
</dbReference>
<dbReference type="InterPro" id="IPR050680">
    <property type="entry name" value="YpeA/RimI_acetyltransf"/>
</dbReference>
<comment type="caution">
    <text evidence="4">The sequence shown here is derived from an EMBL/GenBank/DDBJ whole genome shotgun (WGS) entry which is preliminary data.</text>
</comment>
<dbReference type="InterPro" id="IPR000182">
    <property type="entry name" value="GNAT_dom"/>
</dbReference>
<dbReference type="RefSeq" id="WP_010757412.1">
    <property type="nucleotide sequence ID" value="NZ_ASWD01000001.1"/>
</dbReference>
<dbReference type="PROSITE" id="PS51186">
    <property type="entry name" value="GNAT"/>
    <property type="match status" value="1"/>
</dbReference>
<dbReference type="Gene3D" id="3.40.630.30">
    <property type="match status" value="1"/>
</dbReference>
<dbReference type="InterPro" id="IPR016181">
    <property type="entry name" value="Acyl_CoA_acyltransferase"/>
</dbReference>
<evidence type="ECO:0000259" key="3">
    <source>
        <dbReference type="PROSITE" id="PS51186"/>
    </source>
</evidence>
<dbReference type="PANTHER" id="PTHR43420">
    <property type="entry name" value="ACETYLTRANSFERASE"/>
    <property type="match status" value="1"/>
</dbReference>
<evidence type="ECO:0000313" key="5">
    <source>
        <dbReference type="Proteomes" id="UP000013782"/>
    </source>
</evidence>
<accession>R2SLH6</accession>
<evidence type="ECO:0000256" key="1">
    <source>
        <dbReference type="ARBA" id="ARBA00022679"/>
    </source>
</evidence>
<dbReference type="STRING" id="160454.RV10_GL001330"/>
<dbReference type="Proteomes" id="UP000013782">
    <property type="component" value="Unassembled WGS sequence"/>
</dbReference>
<organism evidence="4 5">
    <name type="scientific">Enterococcus pallens ATCC BAA-351</name>
    <dbReference type="NCBI Taxonomy" id="1158607"/>
    <lineage>
        <taxon>Bacteria</taxon>
        <taxon>Bacillati</taxon>
        <taxon>Bacillota</taxon>
        <taxon>Bacilli</taxon>
        <taxon>Lactobacillales</taxon>
        <taxon>Enterococcaceae</taxon>
        <taxon>Enterococcus</taxon>
    </lineage>
</organism>
<sequence>MIIRRGKAEDLPAIQAFYAEVVPTIELAVTSWVPGVYPSAETAEKAIEMQTMFVALIEDKVVGSVILNHEADEEYKALSWHNPQLSADEVLIIHTLMTSPSHRKQGIAVQLLNFAIDFAKEQKCQAIRLDTFAANQPARQLYEKLGFRNCGTGELPSWDGKGTDTCVFFELNLVNR</sequence>
<protein>
    <recommendedName>
        <fullName evidence="3">N-acetyltransferase domain-containing protein</fullName>
    </recommendedName>
</protein>
<evidence type="ECO:0000313" key="4">
    <source>
        <dbReference type="EMBL" id="EOH93726.1"/>
    </source>
</evidence>
<gene>
    <name evidence="4" type="ORF">UAU_02422</name>
</gene>
<dbReference type="Pfam" id="PF00583">
    <property type="entry name" value="Acetyltransf_1"/>
    <property type="match status" value="1"/>
</dbReference>
<proteinExistence type="predicted"/>
<keyword evidence="2" id="KW-0012">Acyltransferase</keyword>
<dbReference type="eggNOG" id="COG0454">
    <property type="taxonomic scope" value="Bacteria"/>
</dbReference>